<comment type="similarity">
    <text evidence="2">Belongs to the GMC oxidoreductase family.</text>
</comment>
<dbReference type="Gene3D" id="3.50.50.60">
    <property type="entry name" value="FAD/NAD(P)-binding domain"/>
    <property type="match status" value="3"/>
</dbReference>
<comment type="pathway">
    <text evidence="12">Steroid metabolism; cholesterol degradation.</text>
</comment>
<evidence type="ECO:0000256" key="8">
    <source>
        <dbReference type="ARBA" id="ARBA00023166"/>
    </source>
</evidence>
<dbReference type="Pfam" id="PF00732">
    <property type="entry name" value="GMC_oxred_N"/>
    <property type="match status" value="1"/>
</dbReference>
<proteinExistence type="inferred from homology"/>
<keyword evidence="6" id="KW-0560">Oxidoreductase</keyword>
<organism evidence="18 19">
    <name type="scientific">Pseudonocardia hispaniensis</name>
    <dbReference type="NCBI Taxonomy" id="904933"/>
    <lineage>
        <taxon>Bacteria</taxon>
        <taxon>Bacillati</taxon>
        <taxon>Actinomycetota</taxon>
        <taxon>Actinomycetes</taxon>
        <taxon>Pseudonocardiales</taxon>
        <taxon>Pseudonocardiaceae</taxon>
        <taxon>Pseudonocardia</taxon>
    </lineage>
</organism>
<gene>
    <name evidence="18" type="ORF">ACFQE5_15980</name>
</gene>
<comment type="caution">
    <text evidence="18">The sequence shown here is derived from an EMBL/GenBank/DDBJ whole genome shotgun (WGS) entry which is preliminary data.</text>
</comment>
<keyword evidence="19" id="KW-1185">Reference proteome</keyword>
<protein>
    <recommendedName>
        <fullName evidence="14">Cholesterol oxidase</fullName>
        <ecNumber evidence="13">1.1.3.6</ecNumber>
        <ecNumber evidence="11">5.3.3.1</ecNumber>
    </recommendedName>
    <alternativeName>
        <fullName evidence="15">Cholesterol isomerase</fullName>
    </alternativeName>
</protein>
<feature type="domain" description="Glucose-methanol-choline oxidoreductase N-terminal" evidence="16">
    <location>
        <begin position="210"/>
        <end position="306"/>
    </location>
</feature>
<dbReference type="Pfam" id="PF13450">
    <property type="entry name" value="NAD_binding_8"/>
    <property type="match status" value="1"/>
</dbReference>
<dbReference type="InterPro" id="IPR007867">
    <property type="entry name" value="GMC_OxRtase_C"/>
</dbReference>
<evidence type="ECO:0000256" key="7">
    <source>
        <dbReference type="ARBA" id="ARBA00023098"/>
    </source>
</evidence>
<evidence type="ECO:0000259" key="16">
    <source>
        <dbReference type="Pfam" id="PF00732"/>
    </source>
</evidence>
<dbReference type="EC" id="1.1.3.6" evidence="13"/>
<evidence type="ECO:0000313" key="18">
    <source>
        <dbReference type="EMBL" id="MFC5995711.1"/>
    </source>
</evidence>
<evidence type="ECO:0000259" key="17">
    <source>
        <dbReference type="Pfam" id="PF05199"/>
    </source>
</evidence>
<feature type="domain" description="Glucose-methanol-choline oxidoreductase C-terminal" evidence="17">
    <location>
        <begin position="503"/>
        <end position="558"/>
    </location>
</feature>
<keyword evidence="4" id="KW-0285">Flavoprotein</keyword>
<keyword evidence="3" id="KW-0153">Cholesterol metabolism</keyword>
<keyword evidence="9" id="KW-0753">Steroid metabolism</keyword>
<evidence type="ECO:0000256" key="3">
    <source>
        <dbReference type="ARBA" id="ARBA00022548"/>
    </source>
</evidence>
<dbReference type="InterPro" id="IPR000172">
    <property type="entry name" value="GMC_OxRdtase_N"/>
</dbReference>
<dbReference type="Proteomes" id="UP001596302">
    <property type="component" value="Unassembled WGS sequence"/>
</dbReference>
<dbReference type="SUPFAM" id="SSF51905">
    <property type="entry name" value="FAD/NAD(P)-binding domain"/>
    <property type="match status" value="1"/>
</dbReference>
<sequence length="585" mass="63266">MSAQSSRPVEHADTVIVGSGFGGSVAAHRLAAAGCEVVVLERGRAYPPGTFPRTPREIGRAFWDPSEGLHGMFDVWTFHGFDSLVSSGLGGGSLIYANVLLRKDERWFVHEDPLPHGGYEDWPVTRAELDPHYDAVERMLGATPYPVEHPAFAGTPKTEAMRRAAADLGLDWQLPPLAISFAPRPGAEPGIGLPIAEPKHGNIHGLPRRTCRLCGECDIGCNDGAKNSLDHTYLSAAQADGADIRTRCEVRTIRRRDGGGYEVGYVVHDPATEGHRTATRELPEHTITCDRLVLAAGTYGTTYLLLRNRETLPGLNLRALGTRFCGNGDLLTFLLPPDDHRMGTTVDASRGPVITSAIRIGDARDGGDATGRGCYVEDGGYPGFTAWLIDSTDVTGRLLRTGEFLARWLLGWLLRWEDTSLSREVSRLVGDGTLAAGALPLLGMGRDVPDGVMGLRGGRLDVEWTTATSIEYFGRLRDVMRRLADHLGTRYVDNPMWFFRRVVTVHPLGGAPMSRRPDDGVCDGYGRVWNLPGLYIADGSVMPGPVGANPSLTIAALADRMCTRMLTERGGATARPPTGRAGGSR</sequence>
<dbReference type="InterPro" id="IPR052542">
    <property type="entry name" value="Cholesterol_Oxidase"/>
</dbReference>
<evidence type="ECO:0000256" key="4">
    <source>
        <dbReference type="ARBA" id="ARBA00022630"/>
    </source>
</evidence>
<dbReference type="InterPro" id="IPR036188">
    <property type="entry name" value="FAD/NAD-bd_sf"/>
</dbReference>
<evidence type="ECO:0000256" key="15">
    <source>
        <dbReference type="ARBA" id="ARBA00049778"/>
    </source>
</evidence>
<dbReference type="Pfam" id="PF05199">
    <property type="entry name" value="GMC_oxred_C"/>
    <property type="match status" value="1"/>
</dbReference>
<keyword evidence="8" id="KW-1207">Sterol metabolism</keyword>
<evidence type="ECO:0000256" key="10">
    <source>
        <dbReference type="ARBA" id="ARBA00023235"/>
    </source>
</evidence>
<evidence type="ECO:0000256" key="5">
    <source>
        <dbReference type="ARBA" id="ARBA00022827"/>
    </source>
</evidence>
<dbReference type="RefSeq" id="WP_379585938.1">
    <property type="nucleotide sequence ID" value="NZ_JBHSQW010000034.1"/>
</dbReference>
<keyword evidence="10" id="KW-0413">Isomerase</keyword>
<dbReference type="PANTHER" id="PTHR47470:SF1">
    <property type="entry name" value="FAD-DEPENDENT OXIDOREDUCTASE 2 FAD BINDING DOMAIN-CONTAINING PROTEIN"/>
    <property type="match status" value="1"/>
</dbReference>
<evidence type="ECO:0000256" key="13">
    <source>
        <dbReference type="ARBA" id="ARBA00049723"/>
    </source>
</evidence>
<evidence type="ECO:0000256" key="1">
    <source>
        <dbReference type="ARBA" id="ARBA00001974"/>
    </source>
</evidence>
<dbReference type="EMBL" id="JBHSQW010000034">
    <property type="protein sequence ID" value="MFC5995711.1"/>
    <property type="molecule type" value="Genomic_DNA"/>
</dbReference>
<keyword evidence="7" id="KW-0443">Lipid metabolism</keyword>
<evidence type="ECO:0000313" key="19">
    <source>
        <dbReference type="Proteomes" id="UP001596302"/>
    </source>
</evidence>
<dbReference type="PANTHER" id="PTHR47470">
    <property type="entry name" value="CHOLESTEROL OXIDASE"/>
    <property type="match status" value="1"/>
</dbReference>
<keyword evidence="5" id="KW-0274">FAD</keyword>
<evidence type="ECO:0000256" key="14">
    <source>
        <dbReference type="ARBA" id="ARBA00049744"/>
    </source>
</evidence>
<reference evidence="19" key="1">
    <citation type="journal article" date="2019" name="Int. J. Syst. Evol. Microbiol.">
        <title>The Global Catalogue of Microorganisms (GCM) 10K type strain sequencing project: providing services to taxonomists for standard genome sequencing and annotation.</title>
        <authorList>
            <consortium name="The Broad Institute Genomics Platform"/>
            <consortium name="The Broad Institute Genome Sequencing Center for Infectious Disease"/>
            <person name="Wu L."/>
            <person name="Ma J."/>
        </authorList>
    </citation>
    <scope>NUCLEOTIDE SEQUENCE [LARGE SCALE GENOMIC DNA]</scope>
    <source>
        <strain evidence="19">CCM 8391</strain>
    </source>
</reference>
<name>A0ABW1J4F6_9PSEU</name>
<evidence type="ECO:0000256" key="6">
    <source>
        <dbReference type="ARBA" id="ARBA00023002"/>
    </source>
</evidence>
<evidence type="ECO:0000256" key="11">
    <source>
        <dbReference type="ARBA" id="ARBA00038856"/>
    </source>
</evidence>
<dbReference type="EC" id="5.3.3.1" evidence="11"/>
<comment type="cofactor">
    <cofactor evidence="1">
        <name>FAD</name>
        <dbReference type="ChEBI" id="CHEBI:57692"/>
    </cofactor>
</comment>
<accession>A0ABW1J4F6</accession>
<evidence type="ECO:0000256" key="9">
    <source>
        <dbReference type="ARBA" id="ARBA00023221"/>
    </source>
</evidence>
<evidence type="ECO:0000256" key="12">
    <source>
        <dbReference type="ARBA" id="ARBA00049645"/>
    </source>
</evidence>
<evidence type="ECO:0000256" key="2">
    <source>
        <dbReference type="ARBA" id="ARBA00010790"/>
    </source>
</evidence>